<feature type="compositionally biased region" description="Low complexity" evidence="7">
    <location>
        <begin position="1"/>
        <end position="208"/>
    </location>
</feature>
<feature type="compositionally biased region" description="Polar residues" evidence="7">
    <location>
        <begin position="568"/>
        <end position="577"/>
    </location>
</feature>
<feature type="compositionally biased region" description="Low complexity" evidence="7">
    <location>
        <begin position="448"/>
        <end position="567"/>
    </location>
</feature>
<name>A0A1Z5KS80_FISSO</name>
<keyword evidence="9" id="KW-1185">Reference proteome</keyword>
<dbReference type="OrthoDB" id="49654at2759"/>
<evidence type="ECO:0000256" key="5">
    <source>
        <dbReference type="ARBA" id="ARBA00033726"/>
    </source>
</evidence>
<keyword evidence="3" id="KW-0748">Sporozoite</keyword>
<evidence type="ECO:0000256" key="2">
    <source>
        <dbReference type="ARBA" id="ARBA00021911"/>
    </source>
</evidence>
<accession>A0A1Z5KS80</accession>
<proteinExistence type="inferred from homology"/>
<dbReference type="InParanoid" id="A0A1Z5KS80"/>
<comment type="caution">
    <text evidence="8">The sequence shown here is derived from an EMBL/GenBank/DDBJ whole genome shotgun (WGS) entry which is preliminary data.</text>
</comment>
<feature type="region of interest" description="Disordered" evidence="7">
    <location>
        <begin position="869"/>
        <end position="894"/>
    </location>
</feature>
<evidence type="ECO:0000313" key="8">
    <source>
        <dbReference type="EMBL" id="GAX28955.1"/>
    </source>
</evidence>
<sequence>MPSATPSGSPSGSPSSAPSQEPSSEPSSAPSVSPSAAPSSVPSVTPSVEPSSSPSSAPSSSPSETPSSGPSSSPSETPSLAPSSSPSSAPSSSPSSSPSASPSSAPSGEPSSAPSVEPSGAPSVTPSASPSSTPSSTPSVSPSSVPSASPSTTPSGSPSIAPSATPSQEPSSSPSATPSVSPSAGPSSSPSVSPSAVPSVSPSAGPTPEGEKAPSEVPSSSPTDSPAPSGAPSESPSEGPSSSPSISPSVEPSSSPSLSPSGAPSSAPSQEPSSEPSSAPSLTPSSVPSSTPSVTPSSMPSVSPSAAPSAVPSSSPSSAPSSTPSVAPSGSPSSVPSTKPSSSPSLEPSSVPSVTPSATPSSVPSAIPSSVPSSVPSISPSSEPSVEPSVAPSSTPSQEPSSSPSATPSVAPSARPSSSPSVSPSAAPSVSPSAGPTPEGEKAPSEVPSSSPTDSPAPSGAPSESPSEGPSSSPSSGPSSMPSTSPSISPSGAPSSAPSQEPSSEPTTSPSVAPTASPSAVPSLAPTREPSSSPTSSPTSSPSSSPSDTPSTVPSSAPSAVPTFSPTNKPSSQPSDEPSSTPTNAPTSSPTAAPSMDSDAPSEAPSESPSEAPSSAPSDFDEDATNFPTELPTAASSIDSDASSEAPSESPSEAPSSAPSEFDEDATNFPTELPSEAPVLSFESGGLSGNQGAPSAEPSSSPIAIPWTAAEPICEMKPKLEDSSLGLDGPGHPDDDAVPARVVSMSSTAAQVRFAIDNVWKATAGNIDSIRVLYSSTDQGMLCSKFSDIQSSTPEMEAMCIDGKAEVAVFVSDSSFAGVQDVSSLVPNACIDTDGGVEGMSGNTVMFVFYVPCDANDESWCVPGTMCPDSQAPSTGPSPIPSAAPSPSPSAGPTWTAAESICVMQAKMDESSLSPDGPGHPEDNAVPARVISMSSAADEVKFAIDNVWGSSSIDKVRVVYESTSQGMVCSRYSNVENSTPEISAKCTNGIAEVAAFVSDSSFAGVQDVSSLLPSGCSKIVADGDVNDWDLDGSHSAPIYNSGNPDPSFSGFLEAGKAYTEYDCHTQTLCVLVMVKDGLVIDRSMDNIWIKDYKSGLTGNKYPTKGGGIQFVENANGAAVGWEGCFDVSGVSSGGLRDSIEIHTNSQGNTLSTGKQGKAPLISIDLQCASQSSQNMVMFVFKVPCDQDDTSWCVPGTLCPDSSVAGAIGTGSASLVASTESTACKQEARLDSDSSEDGKAGMYRTNPIVITEQQGTSVSFQVDQTWDISEGDSLDSLEVYYETIGETMECVQSSSSSVPTFTAKCSSDVAEVALFVRDSSFKGLSDVSSTVPTACSGALSPGATTGDLVMFFFTIPCNPTDTSFCNAAVESINEVTTLQAQDDKEDEIAITTNEITCGSIHEESFEKPGDALSWEGGFDSNTDIFGNFLGRFGSMNPEAQKVFQMPAGASSATISFKLYDINGGTAGDNLQLGFQNSWVDIDLSSADEQYHQDESVTLRDRSYDRVAFVVTPIENVYVIEIEIPKRWWATNDNKLPFGFRVKSSNDINDDSYGIDDFTVQVDCGSQRRAMDGSEQPPVSEPSEEGEDGSYYCKASDYPCGDGMDMVHVCHYSTRLGYQTFCIPEEDSEVLRFYGNDYCGPCAGGFKGSMD</sequence>
<comment type="similarity">
    <text evidence="1">Belongs to the plasmodium circumsporozoite protein family.</text>
</comment>
<dbReference type="PANTHER" id="PTHR44826">
    <property type="entry name" value="SPORE COAT PROTEIN SP85"/>
    <property type="match status" value="1"/>
</dbReference>
<evidence type="ECO:0000256" key="7">
    <source>
        <dbReference type="SAM" id="MobiDB-lite"/>
    </source>
</evidence>
<evidence type="ECO:0000256" key="1">
    <source>
        <dbReference type="ARBA" id="ARBA00006241"/>
    </source>
</evidence>
<keyword evidence="4" id="KW-0677">Repeat</keyword>
<reference evidence="8 9" key="1">
    <citation type="journal article" date="2015" name="Plant Cell">
        <title>Oil accumulation by the oleaginous diatom Fistulifera solaris as revealed by the genome and transcriptome.</title>
        <authorList>
            <person name="Tanaka T."/>
            <person name="Maeda Y."/>
            <person name="Veluchamy A."/>
            <person name="Tanaka M."/>
            <person name="Abida H."/>
            <person name="Marechal E."/>
            <person name="Bowler C."/>
            <person name="Muto M."/>
            <person name="Sunaga Y."/>
            <person name="Tanaka M."/>
            <person name="Yoshino T."/>
            <person name="Taniguchi T."/>
            <person name="Fukuda Y."/>
            <person name="Nemoto M."/>
            <person name="Matsumoto M."/>
            <person name="Wong P.S."/>
            <person name="Aburatani S."/>
            <person name="Fujibuchi W."/>
        </authorList>
    </citation>
    <scope>NUCLEOTIDE SEQUENCE [LARGE SCALE GENOMIC DNA]</scope>
    <source>
        <strain evidence="8 9">JPCC DA0580</strain>
    </source>
</reference>
<feature type="region of interest" description="Disordered" evidence="7">
    <location>
        <begin position="1"/>
        <end position="703"/>
    </location>
</feature>
<feature type="region of interest" description="Disordered" evidence="7">
    <location>
        <begin position="1565"/>
        <end position="1588"/>
    </location>
</feature>
<gene>
    <name evidence="8" type="ORF">FisN_20Lu281</name>
</gene>
<comment type="function">
    <text evidence="5">In the vertebrate host, binds to highly sulfated heparan sulfate proteoglycans (HSPGs) on the surface of host hepatocytes and is required for sporozoite invasion of the host hepatocytes.</text>
</comment>
<organism evidence="8 9">
    <name type="scientific">Fistulifera solaris</name>
    <name type="common">Oleaginous diatom</name>
    <dbReference type="NCBI Taxonomy" id="1519565"/>
    <lineage>
        <taxon>Eukaryota</taxon>
        <taxon>Sar</taxon>
        <taxon>Stramenopiles</taxon>
        <taxon>Ochrophyta</taxon>
        <taxon>Bacillariophyta</taxon>
        <taxon>Bacillariophyceae</taxon>
        <taxon>Bacillariophycidae</taxon>
        <taxon>Naviculales</taxon>
        <taxon>Naviculaceae</taxon>
        <taxon>Fistulifera</taxon>
    </lineage>
</organism>
<feature type="compositionally biased region" description="Low complexity" evidence="7">
    <location>
        <begin position="634"/>
        <end position="660"/>
    </location>
</feature>
<evidence type="ECO:0000313" key="9">
    <source>
        <dbReference type="Proteomes" id="UP000198406"/>
    </source>
</evidence>
<dbReference type="InterPro" id="IPR051860">
    <property type="entry name" value="Plasmodium_CSP_Invasion"/>
</dbReference>
<feature type="compositionally biased region" description="Low complexity" evidence="7">
    <location>
        <begin position="218"/>
        <end position="438"/>
    </location>
</feature>
<comment type="function">
    <text evidence="6">Essential sporozoite protein. In the mosquito vector, required for sporozoite development in the oocyst, migration through the vector hemolymph and entry into the vector salivary glands. In the vertebrate host, required for sporozoite migration through the host dermis and infection of host hepatocytes. Binds to highly sulfated heparan sulfate proteoglycans (HSPGs) on the surface of host hepatocytes.</text>
</comment>
<protein>
    <recommendedName>
        <fullName evidence="2">Circumsporozoite protein</fullName>
    </recommendedName>
</protein>
<dbReference type="PANTHER" id="PTHR44826:SF3">
    <property type="entry name" value="SPORE COAT PROTEIN SP85"/>
    <property type="match status" value="1"/>
</dbReference>
<evidence type="ECO:0000256" key="4">
    <source>
        <dbReference type="ARBA" id="ARBA00022737"/>
    </source>
</evidence>
<dbReference type="Proteomes" id="UP000198406">
    <property type="component" value="Unassembled WGS sequence"/>
</dbReference>
<feature type="compositionally biased region" description="Low complexity" evidence="7">
    <location>
        <begin position="693"/>
        <end position="703"/>
    </location>
</feature>
<dbReference type="EMBL" id="BDSP01000283">
    <property type="protein sequence ID" value="GAX28955.1"/>
    <property type="molecule type" value="Genomic_DNA"/>
</dbReference>
<feature type="compositionally biased region" description="Pro residues" evidence="7">
    <location>
        <begin position="876"/>
        <end position="890"/>
    </location>
</feature>
<evidence type="ECO:0000256" key="6">
    <source>
        <dbReference type="ARBA" id="ARBA00045806"/>
    </source>
</evidence>
<evidence type="ECO:0000256" key="3">
    <source>
        <dbReference type="ARBA" id="ARBA00022522"/>
    </source>
</evidence>
<feature type="compositionally biased region" description="Low complexity" evidence="7">
    <location>
        <begin position="578"/>
        <end position="618"/>
    </location>
</feature>